<dbReference type="Gene3D" id="2.30.42.10">
    <property type="match status" value="2"/>
</dbReference>
<dbReference type="InterPro" id="IPR008915">
    <property type="entry name" value="Peptidase_M50"/>
</dbReference>
<evidence type="ECO:0000313" key="13">
    <source>
        <dbReference type="EMBL" id="PLW70391.1"/>
    </source>
</evidence>
<dbReference type="AlphaFoldDB" id="A0A2N5X7E3"/>
<evidence type="ECO:0000313" key="14">
    <source>
        <dbReference type="Proteomes" id="UP000235005"/>
    </source>
</evidence>
<evidence type="ECO:0000256" key="11">
    <source>
        <dbReference type="RuleBase" id="RU362031"/>
    </source>
</evidence>
<evidence type="ECO:0000256" key="5">
    <source>
        <dbReference type="ARBA" id="ARBA00022692"/>
    </source>
</evidence>
<keyword evidence="5 11" id="KW-0812">Transmembrane</keyword>
<dbReference type="GO" id="GO:0006508">
    <property type="term" value="P:proteolysis"/>
    <property type="evidence" value="ECO:0007669"/>
    <property type="project" value="UniProtKB-KW"/>
</dbReference>
<feature type="transmembrane region" description="Helical" evidence="11">
    <location>
        <begin position="380"/>
        <end position="403"/>
    </location>
</feature>
<dbReference type="CDD" id="cd23081">
    <property type="entry name" value="cpPDZ_EcRseP-like"/>
    <property type="match status" value="1"/>
</dbReference>
<evidence type="ECO:0000256" key="2">
    <source>
        <dbReference type="ARBA" id="ARBA00004141"/>
    </source>
</evidence>
<organism evidence="13 14">
    <name type="scientific">Pseudohalioglobus lutimaris</name>
    <dbReference type="NCBI Taxonomy" id="1737061"/>
    <lineage>
        <taxon>Bacteria</taxon>
        <taxon>Pseudomonadati</taxon>
        <taxon>Pseudomonadota</taxon>
        <taxon>Gammaproteobacteria</taxon>
        <taxon>Cellvibrionales</taxon>
        <taxon>Halieaceae</taxon>
        <taxon>Pseudohalioglobus</taxon>
    </lineage>
</organism>
<feature type="transmembrane region" description="Helical" evidence="11">
    <location>
        <begin position="6"/>
        <end position="28"/>
    </location>
</feature>
<keyword evidence="4 13" id="KW-0645">Protease</keyword>
<dbReference type="EC" id="3.4.24.-" evidence="11"/>
<dbReference type="GO" id="GO:0004222">
    <property type="term" value="F:metalloendopeptidase activity"/>
    <property type="evidence" value="ECO:0007669"/>
    <property type="project" value="InterPro"/>
</dbReference>
<accession>A0A2N5X7E3</accession>
<keyword evidence="14" id="KW-1185">Reference proteome</keyword>
<dbReference type="InterPro" id="IPR041489">
    <property type="entry name" value="PDZ_6"/>
</dbReference>
<evidence type="ECO:0000259" key="12">
    <source>
        <dbReference type="PROSITE" id="PS50106"/>
    </source>
</evidence>
<feature type="transmembrane region" description="Helical" evidence="11">
    <location>
        <begin position="424"/>
        <end position="445"/>
    </location>
</feature>
<evidence type="ECO:0000256" key="1">
    <source>
        <dbReference type="ARBA" id="ARBA00001947"/>
    </source>
</evidence>
<dbReference type="Pfam" id="PF17820">
    <property type="entry name" value="PDZ_6"/>
    <property type="match status" value="1"/>
</dbReference>
<feature type="domain" description="PDZ" evidence="12">
    <location>
        <begin position="211"/>
        <end position="256"/>
    </location>
</feature>
<evidence type="ECO:0000256" key="4">
    <source>
        <dbReference type="ARBA" id="ARBA00022670"/>
    </source>
</evidence>
<dbReference type="PROSITE" id="PS50106">
    <property type="entry name" value="PDZ"/>
    <property type="match status" value="1"/>
</dbReference>
<evidence type="ECO:0000256" key="7">
    <source>
        <dbReference type="ARBA" id="ARBA00022833"/>
    </source>
</evidence>
<feature type="transmembrane region" description="Helical" evidence="11">
    <location>
        <begin position="97"/>
        <end position="118"/>
    </location>
</feature>
<protein>
    <recommendedName>
        <fullName evidence="11">Zinc metalloprotease</fullName>
        <ecNumber evidence="11">3.4.24.-</ecNumber>
    </recommendedName>
</protein>
<dbReference type="GO" id="GO:0046872">
    <property type="term" value="F:metal ion binding"/>
    <property type="evidence" value="ECO:0007669"/>
    <property type="project" value="UniProtKB-KW"/>
</dbReference>
<dbReference type="OrthoDB" id="9782003at2"/>
<reference evidence="13 14" key="1">
    <citation type="submission" date="2018-01" db="EMBL/GenBank/DDBJ databases">
        <title>The draft genome sequence of Halioglobus lutimaris HF004.</title>
        <authorList>
            <person name="Du Z.-J."/>
            <person name="Shi M.-J."/>
        </authorList>
    </citation>
    <scope>NUCLEOTIDE SEQUENCE [LARGE SCALE GENOMIC DNA]</scope>
    <source>
        <strain evidence="13 14">HF004</strain>
    </source>
</reference>
<keyword evidence="9 11" id="KW-0482">Metalloprotease</keyword>
<evidence type="ECO:0000256" key="8">
    <source>
        <dbReference type="ARBA" id="ARBA00022989"/>
    </source>
</evidence>
<comment type="caution">
    <text evidence="13">The sequence shown here is derived from an EMBL/GenBank/DDBJ whole genome shotgun (WGS) entry which is preliminary data.</text>
</comment>
<dbReference type="InterPro" id="IPR004387">
    <property type="entry name" value="Pept_M50_Zn"/>
</dbReference>
<evidence type="ECO:0000256" key="10">
    <source>
        <dbReference type="ARBA" id="ARBA00023136"/>
    </source>
</evidence>
<proteinExistence type="inferred from homology"/>
<dbReference type="NCBIfam" id="TIGR00054">
    <property type="entry name" value="RIP metalloprotease RseP"/>
    <property type="match status" value="1"/>
</dbReference>
<comment type="subcellular location">
    <subcellularLocation>
        <location evidence="2">Membrane</location>
        <topology evidence="2">Multi-pass membrane protein</topology>
    </subcellularLocation>
</comment>
<dbReference type="InterPro" id="IPR001478">
    <property type="entry name" value="PDZ"/>
</dbReference>
<keyword evidence="11" id="KW-0479">Metal-binding</keyword>
<name>A0A2N5X7E3_9GAMM</name>
<dbReference type="RefSeq" id="WP_076000397.1">
    <property type="nucleotide sequence ID" value="NZ_PKUS01000002.1"/>
</dbReference>
<keyword evidence="6 11" id="KW-0378">Hydrolase</keyword>
<dbReference type="Pfam" id="PF02163">
    <property type="entry name" value="Peptidase_M50"/>
    <property type="match status" value="1"/>
</dbReference>
<dbReference type="PANTHER" id="PTHR42837">
    <property type="entry name" value="REGULATOR OF SIGMA-E PROTEASE RSEP"/>
    <property type="match status" value="1"/>
</dbReference>
<keyword evidence="7 11" id="KW-0862">Zinc</keyword>
<evidence type="ECO:0000256" key="9">
    <source>
        <dbReference type="ARBA" id="ARBA00023049"/>
    </source>
</evidence>
<dbReference type="SMART" id="SM00228">
    <property type="entry name" value="PDZ"/>
    <property type="match status" value="2"/>
</dbReference>
<dbReference type="PANTHER" id="PTHR42837:SF2">
    <property type="entry name" value="MEMBRANE METALLOPROTEASE ARASP2, CHLOROPLASTIC-RELATED"/>
    <property type="match status" value="1"/>
</dbReference>
<dbReference type="SUPFAM" id="SSF50156">
    <property type="entry name" value="PDZ domain-like"/>
    <property type="match status" value="2"/>
</dbReference>
<dbReference type="CDD" id="cd06163">
    <property type="entry name" value="S2P-M50_PDZ_RseP-like"/>
    <property type="match status" value="2"/>
</dbReference>
<evidence type="ECO:0000256" key="3">
    <source>
        <dbReference type="ARBA" id="ARBA00007931"/>
    </source>
</evidence>
<gene>
    <name evidence="13" type="primary">rseP</name>
    <name evidence="13" type="ORF">C0039_04110</name>
</gene>
<dbReference type="EMBL" id="PKUS01000002">
    <property type="protein sequence ID" value="PLW70391.1"/>
    <property type="molecule type" value="Genomic_DNA"/>
</dbReference>
<dbReference type="GO" id="GO:0016020">
    <property type="term" value="C:membrane"/>
    <property type="evidence" value="ECO:0007669"/>
    <property type="project" value="UniProtKB-SubCell"/>
</dbReference>
<keyword evidence="8 11" id="KW-1133">Transmembrane helix</keyword>
<comment type="similarity">
    <text evidence="3 11">Belongs to the peptidase M50B family.</text>
</comment>
<dbReference type="InterPro" id="IPR036034">
    <property type="entry name" value="PDZ_sf"/>
</dbReference>
<evidence type="ECO:0000256" key="6">
    <source>
        <dbReference type="ARBA" id="ARBA00022801"/>
    </source>
</evidence>
<comment type="cofactor">
    <cofactor evidence="1 11">
        <name>Zn(2+)</name>
        <dbReference type="ChEBI" id="CHEBI:29105"/>
    </cofactor>
</comment>
<sequence length="451" mass="48602">MDTLYTIAITLGTLAVLVAVHEYGHFWVARRCGVKVLRFSIGFGKPLAGWTDKLGTEYSVAAIPLGGYVKMLDEREGEVPQADLDKAFNRKPVLQRIAVVIAGPLANLILAVVAYWFLFMAGESGYTPVIGEVEQGSIADVAGLEAGQEILAVDGKDTPTRQALGFALLDRIGDTGSILFSVKYPGSDMVYESEAMVTRWLSEQEEPDLFGGLGLVMYRPAVPPVVDQVMADSPAERAGLQTGDRILTADGEPMTSWMDWVRHVRARPGQTVTLGFERDGQAQQGDIVPEAVSDEDGVEYGRVGVSVVPPAMPEEMLRKFNRGPIEAAGAAVVRTWELMGFTVNSIKKMVMGLISPKNLSGPITIAKVASASAKSGLESYIGFLALLSVSLGVLNLLPIPVLDGGHLLFYTIELLAGRPVPEKIQALGFQVGLFLVLGMMMLALYNDFTRL</sequence>
<dbReference type="Proteomes" id="UP000235005">
    <property type="component" value="Unassembled WGS sequence"/>
</dbReference>
<keyword evidence="10 11" id="KW-0472">Membrane</keyword>